<sequence>MINKPPTPPMESILKEFEFLINLPKPITPDLPPERIVPPPPPPKTASKDIVRKLAPLPPQHHKSSSSSGSSSSGSGSSSDSDSGSSSSSGGSSSDSGGDSDENAPPRAKGDKDRPLESRSKKRPAKLPDRIGGKTVSKGTKTEGYAKKGLPTKKSRTTGQKSLGPKKVEEITTRAPAESPTLIVRLKIPVRPPAIKEPIVVVARSNKRKDAPAPSKSGKPNEQRERAEENDTEPTPAIASGNPKLMLKLPSQKKRDRPVVESDEEGEVSQEDKKRLKSNRELSSKQAKPKKLMASSGTKSAPSPSPTAKDLKRKRVEEYVDTTLKRKRADEAESATEDAPPRKTLVTKRENTSSPGSAGTPPAARLKDNGHEKGQKGKPFSRSPSRERETGRRDEEKRASGKSSLAKEGGPKNNTKTSLADRRDEIRKEKMASERTARRSMSPSLERSVSPVMRQAPRGKGGDKEKEREGKGDGARTGKDKEKEKDKEKDKGARRSSCRSWSRDRGRSRSRSPRRDRERDRERGRGRDADRDRRERDRDNRGRRRSRDKSRDRSRERSKEREKGARDGSRERERVGRLDREKDKDGRKLDKEKDRVSPVTNTGADRRSSIGVGSGARRRTEGENSLVKEETPRKMGSIPLGSKNTANDMMTPPPHQPSSAHHDDKAANNTTPQNPASNAHDVRSGSATATAPNTLSVPSTPSRKLKVTLAELKKQRADQGTTPAPIAGNGHETDSSGNTPKDIESPAPGHPRTPAPSTLPVGAELEHDVSQAQPRTSLAPDSAASPSEVRVKKEGVQTPASNQGNVPKDYIDKWRIAGVRYRELGDNYKHQGDKSSGDKSSQASEELASVQWMEGVLSYLQSFYYVELANEQNAIKTWESLMPFLNFVKKKQWVWKQWPLFGLCCKIESIVLFHIFSLKEVQFKRRTSRIATTLRSHDTTVEDQRLILVEHLDTIAKLFEEFEHVGTRWSESETHLTHEVLRRDFPETWQKCCIEGDVSVGAFEMEGGETAQRFEWPMTHFTGVPRLVAFGRCLLRELVIRKGISFVPIKDF</sequence>
<feature type="compositionally biased region" description="Polar residues" evidence="1">
    <location>
        <begin position="685"/>
        <end position="702"/>
    </location>
</feature>
<feature type="compositionally biased region" description="Basic and acidic residues" evidence="1">
    <location>
        <begin position="384"/>
        <end position="399"/>
    </location>
</feature>
<protein>
    <submittedName>
        <fullName evidence="2">Uncharacterized protein</fullName>
    </submittedName>
</protein>
<feature type="compositionally biased region" description="Low complexity" evidence="1">
    <location>
        <begin position="65"/>
        <end position="97"/>
    </location>
</feature>
<name>A0A433Q2M4_9FUNG</name>
<feature type="compositionally biased region" description="Basic and acidic residues" evidence="1">
    <location>
        <begin position="219"/>
        <end position="229"/>
    </location>
</feature>
<proteinExistence type="predicted"/>
<feature type="compositionally biased region" description="Basic and acidic residues" evidence="1">
    <location>
        <begin position="618"/>
        <end position="633"/>
    </location>
</feature>
<evidence type="ECO:0000313" key="2">
    <source>
        <dbReference type="EMBL" id="RUS24040.1"/>
    </source>
</evidence>
<organism evidence="2 3">
    <name type="scientific">Jimgerdemannia flammicorona</name>
    <dbReference type="NCBI Taxonomy" id="994334"/>
    <lineage>
        <taxon>Eukaryota</taxon>
        <taxon>Fungi</taxon>
        <taxon>Fungi incertae sedis</taxon>
        <taxon>Mucoromycota</taxon>
        <taxon>Mucoromycotina</taxon>
        <taxon>Endogonomycetes</taxon>
        <taxon>Endogonales</taxon>
        <taxon>Endogonaceae</taxon>
        <taxon>Jimgerdemannia</taxon>
    </lineage>
</organism>
<comment type="caution">
    <text evidence="2">The sequence shown here is derived from an EMBL/GenBank/DDBJ whole genome shotgun (WGS) entry which is preliminary data.</text>
</comment>
<evidence type="ECO:0000256" key="1">
    <source>
        <dbReference type="SAM" id="MobiDB-lite"/>
    </source>
</evidence>
<feature type="compositionally biased region" description="Basic and acidic residues" evidence="1">
    <location>
        <begin position="501"/>
        <end position="540"/>
    </location>
</feature>
<feature type="compositionally biased region" description="Basic and acidic residues" evidence="1">
    <location>
        <begin position="549"/>
        <end position="596"/>
    </location>
</feature>
<dbReference type="EMBL" id="RBNJ01017571">
    <property type="protein sequence ID" value="RUS24040.1"/>
    <property type="molecule type" value="Genomic_DNA"/>
</dbReference>
<reference evidence="2 3" key="1">
    <citation type="journal article" date="2018" name="New Phytol.">
        <title>Phylogenomics of Endogonaceae and evolution of mycorrhizas within Mucoromycota.</title>
        <authorList>
            <person name="Chang Y."/>
            <person name="Desiro A."/>
            <person name="Na H."/>
            <person name="Sandor L."/>
            <person name="Lipzen A."/>
            <person name="Clum A."/>
            <person name="Barry K."/>
            <person name="Grigoriev I.V."/>
            <person name="Martin F.M."/>
            <person name="Stajich J.E."/>
            <person name="Smith M.E."/>
            <person name="Bonito G."/>
            <person name="Spatafora J.W."/>
        </authorList>
    </citation>
    <scope>NUCLEOTIDE SEQUENCE [LARGE SCALE GENOMIC DNA]</scope>
    <source>
        <strain evidence="2 3">AD002</strain>
    </source>
</reference>
<keyword evidence="3" id="KW-1185">Reference proteome</keyword>
<feature type="region of interest" description="Disordered" evidence="1">
    <location>
        <begin position="24"/>
        <end position="174"/>
    </location>
</feature>
<dbReference type="Proteomes" id="UP000274822">
    <property type="component" value="Unassembled WGS sequence"/>
</dbReference>
<feature type="compositionally biased region" description="Basic and acidic residues" evidence="1">
    <location>
        <begin position="270"/>
        <end position="283"/>
    </location>
</feature>
<evidence type="ECO:0000313" key="3">
    <source>
        <dbReference type="Proteomes" id="UP000274822"/>
    </source>
</evidence>
<feature type="compositionally biased region" description="Basic and acidic residues" evidence="1">
    <location>
        <begin position="108"/>
        <end position="119"/>
    </location>
</feature>
<feature type="compositionally biased region" description="Basic and acidic residues" evidence="1">
    <location>
        <begin position="365"/>
        <end position="375"/>
    </location>
</feature>
<feature type="compositionally biased region" description="Basic and acidic residues" evidence="1">
    <location>
        <begin position="419"/>
        <end position="437"/>
    </location>
</feature>
<accession>A0A433Q2M4</accession>
<feature type="compositionally biased region" description="Polar residues" evidence="1">
    <location>
        <begin position="667"/>
        <end position="677"/>
    </location>
</feature>
<dbReference type="AlphaFoldDB" id="A0A433Q2M4"/>
<gene>
    <name evidence="2" type="ORF">BC938DRAFT_474217</name>
</gene>
<feature type="compositionally biased region" description="Basic and acidic residues" evidence="1">
    <location>
        <begin position="460"/>
        <end position="493"/>
    </location>
</feature>
<feature type="compositionally biased region" description="Pro residues" evidence="1">
    <location>
        <begin position="26"/>
        <end position="44"/>
    </location>
</feature>
<feature type="region of interest" description="Disordered" evidence="1">
    <location>
        <begin position="193"/>
        <end position="807"/>
    </location>
</feature>